<dbReference type="Gene3D" id="3.50.50.60">
    <property type="entry name" value="FAD/NAD(P)-binding domain"/>
    <property type="match status" value="1"/>
</dbReference>
<feature type="domain" description="FAD-binding" evidence="2">
    <location>
        <begin position="5"/>
        <end position="182"/>
    </location>
</feature>
<dbReference type="InterPro" id="IPR050816">
    <property type="entry name" value="Flavin-dep_Halogenase_NPB"/>
</dbReference>
<dbReference type="RefSeq" id="WP_123088442.1">
    <property type="nucleotide sequence ID" value="NZ_RIBS01000005.1"/>
</dbReference>
<name>A0A3M8SPS9_9GAMM</name>
<comment type="caution">
    <text evidence="3">The sequence shown here is derived from an EMBL/GenBank/DDBJ whole genome shotgun (WGS) entry which is preliminary data.</text>
</comment>
<proteinExistence type="predicted"/>
<dbReference type="Pfam" id="PF01494">
    <property type="entry name" value="FAD_binding_3"/>
    <property type="match status" value="1"/>
</dbReference>
<dbReference type="Proteomes" id="UP000267049">
    <property type="component" value="Unassembled WGS sequence"/>
</dbReference>
<dbReference type="EMBL" id="RIBS01000005">
    <property type="protein sequence ID" value="RNF83311.1"/>
    <property type="molecule type" value="Genomic_DNA"/>
</dbReference>
<evidence type="ECO:0000313" key="4">
    <source>
        <dbReference type="Proteomes" id="UP000267049"/>
    </source>
</evidence>
<evidence type="ECO:0000259" key="2">
    <source>
        <dbReference type="Pfam" id="PF01494"/>
    </source>
</evidence>
<dbReference type="GO" id="GO:0071949">
    <property type="term" value="F:FAD binding"/>
    <property type="evidence" value="ECO:0007669"/>
    <property type="project" value="InterPro"/>
</dbReference>
<dbReference type="Gene3D" id="3.30.9.100">
    <property type="match status" value="1"/>
</dbReference>
<feature type="region of interest" description="Disordered" evidence="1">
    <location>
        <begin position="362"/>
        <end position="384"/>
    </location>
</feature>
<protein>
    <submittedName>
        <fullName evidence="3">Oxidoreductase</fullName>
    </submittedName>
</protein>
<dbReference type="InterPro" id="IPR002938">
    <property type="entry name" value="FAD-bd"/>
</dbReference>
<gene>
    <name evidence="3" type="ORF">EER27_12530</name>
</gene>
<dbReference type="InterPro" id="IPR036188">
    <property type="entry name" value="FAD/NAD-bd_sf"/>
</dbReference>
<evidence type="ECO:0000313" key="3">
    <source>
        <dbReference type="EMBL" id="RNF83311.1"/>
    </source>
</evidence>
<keyword evidence="4" id="KW-1185">Reference proteome</keyword>
<organism evidence="3 4">
    <name type="scientific">Montanilutibacter psychrotolerans</name>
    <dbReference type="NCBI Taxonomy" id="1327343"/>
    <lineage>
        <taxon>Bacteria</taxon>
        <taxon>Pseudomonadati</taxon>
        <taxon>Pseudomonadota</taxon>
        <taxon>Gammaproteobacteria</taxon>
        <taxon>Lysobacterales</taxon>
        <taxon>Lysobacteraceae</taxon>
        <taxon>Montanilutibacter</taxon>
    </lineage>
</organism>
<dbReference type="SUPFAM" id="SSF51905">
    <property type="entry name" value="FAD/NAD(P)-binding domain"/>
    <property type="match status" value="1"/>
</dbReference>
<evidence type="ECO:0000256" key="1">
    <source>
        <dbReference type="SAM" id="MobiDB-lite"/>
    </source>
</evidence>
<dbReference type="PRINTS" id="PR00420">
    <property type="entry name" value="RNGMNOXGNASE"/>
</dbReference>
<sequence length="384" mass="41782">MRGFDVAIAGGGPAGAAAAIVLARAGMRVLLADSGCERAFRIGENLPPSARSLLHELGVLDRVLADGHRPSHGTLAFWGEDAPHASDFLFQLHGHGLQLDRARFDGLLRLAAHDAGAEVVESARLHLDARTDAGAQPTQRLRLRPIDDDMREVETRWLIDASGRAATLARRLGALRRQHGRLLAFYLRMRSENGSDQDGRTCVEAVEDGWWYSVLLPGGERVAAFLSDADLVDSRALLDGNGVWVKLQQTRRLRELFAEQGYRPSGRARGADASSTELDHAAGDRWLAVGDAAGAFDPLSAKGISNALYTGLKGAQALIAHDGGDLEAPTRYAEHLHDIHRVHLGQLRSFYATQPRWAHMPFWERRRPGPGGKTTPPIEGRGRG</sequence>
<accession>A0A3M8SPS9</accession>
<reference evidence="3 4" key="1">
    <citation type="submission" date="2018-11" db="EMBL/GenBank/DDBJ databases">
        <title>Lysobacter cryohumiis sp. nov., isolated from soil in the Tianshan Mountains, Xinjiang, China.</title>
        <authorList>
            <person name="Luo Y."/>
            <person name="Sheng H."/>
        </authorList>
    </citation>
    <scope>NUCLEOTIDE SEQUENCE [LARGE SCALE GENOMIC DNA]</scope>
    <source>
        <strain evidence="3 4">ZS60</strain>
    </source>
</reference>
<dbReference type="OrthoDB" id="6310849at2"/>
<dbReference type="AlphaFoldDB" id="A0A3M8SPS9"/>
<dbReference type="PANTHER" id="PTHR43747">
    <property type="entry name" value="FAD-BINDING PROTEIN"/>
    <property type="match status" value="1"/>
</dbReference>
<dbReference type="PANTHER" id="PTHR43747:SF1">
    <property type="entry name" value="SLR1998 PROTEIN"/>
    <property type="match status" value="1"/>
</dbReference>